<dbReference type="AlphaFoldDB" id="A0A5M8P400"/>
<dbReference type="SUPFAM" id="SSF48452">
    <property type="entry name" value="TPR-like"/>
    <property type="match status" value="1"/>
</dbReference>
<dbReference type="Proteomes" id="UP000324575">
    <property type="component" value="Unassembled WGS sequence"/>
</dbReference>
<comment type="caution">
    <text evidence="2">The sequence shown here is derived from an EMBL/GenBank/DDBJ whole genome shotgun (WGS) entry which is preliminary data.</text>
</comment>
<evidence type="ECO:0000313" key="3">
    <source>
        <dbReference type="Proteomes" id="UP000324575"/>
    </source>
</evidence>
<evidence type="ECO:0008006" key="4">
    <source>
        <dbReference type="Google" id="ProtNLM"/>
    </source>
</evidence>
<evidence type="ECO:0000256" key="1">
    <source>
        <dbReference type="SAM" id="SignalP"/>
    </source>
</evidence>
<feature type="signal peptide" evidence="1">
    <location>
        <begin position="1"/>
        <end position="27"/>
    </location>
</feature>
<evidence type="ECO:0000313" key="2">
    <source>
        <dbReference type="EMBL" id="KAA6303062.1"/>
    </source>
</evidence>
<dbReference type="Gene3D" id="1.25.40.390">
    <property type="match status" value="1"/>
</dbReference>
<name>A0A5M8P400_9BACT</name>
<organism evidence="2 3">
    <name type="scientific">Candidatus Ordinivivax streblomastigis</name>
    <dbReference type="NCBI Taxonomy" id="2540710"/>
    <lineage>
        <taxon>Bacteria</taxon>
        <taxon>Pseudomonadati</taxon>
        <taxon>Bacteroidota</taxon>
        <taxon>Bacteroidia</taxon>
        <taxon>Bacteroidales</taxon>
        <taxon>Candidatus Ordinivivax</taxon>
    </lineage>
</organism>
<accession>A0A5M8P400</accession>
<dbReference type="InterPro" id="IPR011990">
    <property type="entry name" value="TPR-like_helical_dom_sf"/>
</dbReference>
<feature type="chain" id="PRO_5024444208" description="SusD/RagB family nutrient-binding outer membrane lipoprotein" evidence="1">
    <location>
        <begin position="28"/>
        <end position="612"/>
    </location>
</feature>
<dbReference type="Pfam" id="PF12741">
    <property type="entry name" value="SusD-like"/>
    <property type="match status" value="1"/>
</dbReference>
<reference evidence="2 3" key="1">
    <citation type="submission" date="2019-03" db="EMBL/GenBank/DDBJ databases">
        <title>Single cell metagenomics reveals metabolic interactions within the superorganism composed of flagellate Streblomastix strix and complex community of Bacteroidetes bacteria on its surface.</title>
        <authorList>
            <person name="Treitli S.C."/>
            <person name="Kolisko M."/>
            <person name="Husnik F."/>
            <person name="Keeling P."/>
            <person name="Hampl V."/>
        </authorList>
    </citation>
    <scope>NUCLEOTIDE SEQUENCE [LARGE SCALE GENOMIC DNA]</scope>
    <source>
        <strain evidence="2">St1</strain>
    </source>
</reference>
<gene>
    <name evidence="2" type="ORF">EZS26_000665</name>
</gene>
<dbReference type="EMBL" id="SNRX01000003">
    <property type="protein sequence ID" value="KAA6303062.1"/>
    <property type="molecule type" value="Genomic_DNA"/>
</dbReference>
<dbReference type="InterPro" id="IPR024302">
    <property type="entry name" value="SusD-like"/>
</dbReference>
<sequence>MNSMKMKKQYVSIIAGFVALLTMNACTDGFEEINTNPNRITTAEPEFIFGLSPVTTLRAIGGAPDGASRANNWFIFGNYSQMWSVVGGSGPGFSAEGSADALWNDLYGNSLKPLFNIVKNYNDNPGYKNRVAIAKIWRSYVFSILVGMYGPLPYTDACNGDIKSSYDKEEDIYLGILAELKEAYNAINVLSSADKYPATAEPFLQSDLVRWVQFAHCIRLRTAMRITDCDIHHPDKTWLSSLADTAKIVVKEELDNAEKGLLINDNTSNFYMTFDNNDLNTRNPLFFIVDQMTPDERDLQVGNLPVLHESLMMWIKPGTYNDPVLSVYVKAGDGGTKPRPVNDKYLGRPNSMGAPTNYRWPDGWSSPYANADKYLNYPTIGSSFLKSDAKYYFFSYPELCFLRAEAKLKGFWTSGKTAEEYYYEGIDARCLKYGIAQAKIDPYKTFPGIQWSTPTDLTGAKVVPAEFLDFLGGFTYSILGGDEDNLKRIVVQHWISLFGQNIDAWMLLRRTQLIQFKPNFNASQNDGYVRGTWAYIPERLPYPGRERNVNTAETQIAIQNYLYDNTLHDIQDRITFRLIFAADNPGLPAPLEGTPASIAYPYPLPNQAMNRK</sequence>
<keyword evidence="1" id="KW-0732">Signal</keyword>
<proteinExistence type="predicted"/>
<protein>
    <recommendedName>
        <fullName evidence="4">SusD/RagB family nutrient-binding outer membrane lipoprotein</fullName>
    </recommendedName>
</protein>